<dbReference type="SUPFAM" id="SSF56300">
    <property type="entry name" value="Metallo-dependent phosphatases"/>
    <property type="match status" value="1"/>
</dbReference>
<feature type="binding site" evidence="10">
    <location>
        <position position="8"/>
    </location>
    <ligand>
        <name>Mn(2+)</name>
        <dbReference type="ChEBI" id="CHEBI:29035"/>
        <label>1</label>
    </ligand>
</feature>
<evidence type="ECO:0000256" key="8">
    <source>
        <dbReference type="ARBA" id="ARBA00023136"/>
    </source>
</evidence>
<feature type="binding site" evidence="10">
    <location>
        <position position="113"/>
    </location>
    <ligand>
        <name>Mn(2+)</name>
        <dbReference type="ChEBI" id="CHEBI:29035"/>
        <label>2</label>
    </ligand>
</feature>
<evidence type="ECO:0000256" key="4">
    <source>
        <dbReference type="ARBA" id="ARBA00022556"/>
    </source>
</evidence>
<keyword evidence="13" id="KW-1185">Reference proteome</keyword>
<comment type="catalytic activity">
    <reaction evidence="10">
        <text>UDP-2-N,3-O-bis[(3R)-3-hydroxytetradecanoyl]-alpha-D-glucosamine + H2O = 2-N,3-O-bis[(3R)-3-hydroxytetradecanoyl]-alpha-D-glucosaminyl 1-phosphate + UMP + 2 H(+)</text>
        <dbReference type="Rhea" id="RHEA:25213"/>
        <dbReference type="ChEBI" id="CHEBI:15377"/>
        <dbReference type="ChEBI" id="CHEBI:15378"/>
        <dbReference type="ChEBI" id="CHEBI:57865"/>
        <dbReference type="ChEBI" id="CHEBI:57957"/>
        <dbReference type="ChEBI" id="CHEBI:78847"/>
        <dbReference type="EC" id="3.6.1.54"/>
    </reaction>
</comment>
<sequence>MAVYFISDLHLTPEKPAMTAGFLAFIQQLDDAEALYILGDFFEVWIGDDITTELTRQVEQALADLSQRGCHIFIMHGNRDFLLGSDFCQRIGGSLINEYTIIALGDSKILLLHGDSLCTRDTEYQQVRQMFRNPQWQQQFLSQSIDDRIAFARKVRDQSQKSGQMKDNDIMDVTLSEVDQALDEANVNSMIHGHTHRPATHQWQQQGAQRQRWVLGDWSDSHGWMIRWTVESGLVLSEFLF</sequence>
<proteinExistence type="inferred from homology"/>
<feature type="binding site" evidence="10">
    <location>
        <position position="121"/>
    </location>
    <ligand>
        <name>substrate</name>
    </ligand>
</feature>
<dbReference type="NCBIfam" id="NF003743">
    <property type="entry name" value="PRK05340.1"/>
    <property type="match status" value="1"/>
</dbReference>
<feature type="binding site" evidence="10">
    <location>
        <position position="159"/>
    </location>
    <ligand>
        <name>substrate</name>
    </ligand>
</feature>
<dbReference type="PANTHER" id="PTHR34990">
    <property type="entry name" value="UDP-2,3-DIACYLGLUCOSAMINE HYDROLASE-RELATED"/>
    <property type="match status" value="1"/>
</dbReference>
<dbReference type="NCBIfam" id="TIGR01854">
    <property type="entry name" value="lipid_A_lpxH"/>
    <property type="match status" value="1"/>
</dbReference>
<evidence type="ECO:0000256" key="1">
    <source>
        <dbReference type="ARBA" id="ARBA00022475"/>
    </source>
</evidence>
<comment type="subcellular location">
    <subcellularLocation>
        <location evidence="10">Cell inner membrane</location>
        <topology evidence="10">Peripheral membrane protein</topology>
        <orientation evidence="10">Cytoplasmic side</orientation>
    </subcellularLocation>
</comment>
<comment type="cofactor">
    <cofactor evidence="10">
        <name>Mn(2+)</name>
        <dbReference type="ChEBI" id="CHEBI:29035"/>
    </cofactor>
    <text evidence="10">Binds 2 Mn(2+) ions per subunit in a binuclear metal center.</text>
</comment>
<feature type="binding site" evidence="10">
    <location>
        <position position="194"/>
    </location>
    <ligand>
        <name>Mn(2+)</name>
        <dbReference type="ChEBI" id="CHEBI:29035"/>
        <label>2</label>
    </ligand>
</feature>
<comment type="caution">
    <text evidence="10">Lacks conserved residue(s) required for the propagation of feature annotation.</text>
</comment>
<keyword evidence="1 10" id="KW-1003">Cell membrane</keyword>
<feature type="binding site" evidence="10">
    <location>
        <position position="40"/>
    </location>
    <ligand>
        <name>Mn(2+)</name>
        <dbReference type="ChEBI" id="CHEBI:29035"/>
        <label>2</label>
    </ligand>
</feature>
<dbReference type="CDD" id="cd07398">
    <property type="entry name" value="MPP_YbbF-LpxH"/>
    <property type="match status" value="1"/>
</dbReference>
<evidence type="ECO:0000256" key="3">
    <source>
        <dbReference type="ARBA" id="ARBA00022519"/>
    </source>
</evidence>
<feature type="binding site" evidence="10">
    <location>
        <position position="166"/>
    </location>
    <ligand>
        <name>substrate</name>
    </ligand>
</feature>
<dbReference type="EMBL" id="JBBKTX010000009">
    <property type="protein sequence ID" value="MFK4752553.1"/>
    <property type="molecule type" value="Genomic_DNA"/>
</dbReference>
<keyword evidence="6 10" id="KW-0378">Hydrolase</keyword>
<keyword evidence="4 10" id="KW-0441">Lipid A biosynthesis</keyword>
<evidence type="ECO:0000256" key="10">
    <source>
        <dbReference type="HAMAP-Rule" id="MF_00575"/>
    </source>
</evidence>
<dbReference type="InterPro" id="IPR029052">
    <property type="entry name" value="Metallo-depent_PP-like"/>
</dbReference>
<dbReference type="Pfam" id="PF00149">
    <property type="entry name" value="Metallophos"/>
    <property type="match status" value="1"/>
</dbReference>
<dbReference type="InterPro" id="IPR010138">
    <property type="entry name" value="UDP-diacylglucosamine_Hdrlase"/>
</dbReference>
<feature type="domain" description="Calcineurin-like phosphoesterase" evidence="11">
    <location>
        <begin position="1"/>
        <end position="198"/>
    </location>
</feature>
<dbReference type="PANTHER" id="PTHR34990:SF1">
    <property type="entry name" value="UDP-2,3-DIACYLGLUCOSAMINE HYDROLASE"/>
    <property type="match status" value="1"/>
</dbReference>
<evidence type="ECO:0000256" key="2">
    <source>
        <dbReference type="ARBA" id="ARBA00022516"/>
    </source>
</evidence>
<dbReference type="InterPro" id="IPR043461">
    <property type="entry name" value="LpxH-like"/>
</dbReference>
<dbReference type="Gene3D" id="3.60.21.10">
    <property type="match status" value="1"/>
</dbReference>
<dbReference type="HAMAP" id="MF_00575">
    <property type="entry name" value="LpxH"/>
    <property type="match status" value="1"/>
</dbReference>
<evidence type="ECO:0000313" key="13">
    <source>
        <dbReference type="Proteomes" id="UP001620597"/>
    </source>
</evidence>
<gene>
    <name evidence="10" type="primary">lpxH</name>
    <name evidence="12" type="ORF">WG929_09065</name>
</gene>
<reference evidence="12 13" key="1">
    <citation type="submission" date="2024-03" db="EMBL/GenBank/DDBJ databases">
        <title>High-quality draft genome sequence of Oceanobacter sp. wDCs-4.</title>
        <authorList>
            <person name="Dong C."/>
        </authorList>
    </citation>
    <scope>NUCLEOTIDE SEQUENCE [LARGE SCALE GENOMIC DNA]</scope>
    <source>
        <strain evidence="13">wDCs-4</strain>
    </source>
</reference>
<dbReference type="GO" id="GO:0016787">
    <property type="term" value="F:hydrolase activity"/>
    <property type="evidence" value="ECO:0007669"/>
    <property type="project" value="UniProtKB-KW"/>
</dbReference>
<evidence type="ECO:0000259" key="11">
    <source>
        <dbReference type="Pfam" id="PF00149"/>
    </source>
</evidence>
<keyword evidence="5 10" id="KW-0479">Metal-binding</keyword>
<feature type="binding site" evidence="10">
    <location>
        <position position="194"/>
    </location>
    <ligand>
        <name>substrate</name>
    </ligand>
</feature>
<evidence type="ECO:0000313" key="12">
    <source>
        <dbReference type="EMBL" id="MFK4752553.1"/>
    </source>
</evidence>
<organism evidence="12 13">
    <name type="scientific">Oceanobacter antarcticus</name>
    <dbReference type="NCBI Taxonomy" id="3133425"/>
    <lineage>
        <taxon>Bacteria</taxon>
        <taxon>Pseudomonadati</taxon>
        <taxon>Pseudomonadota</taxon>
        <taxon>Gammaproteobacteria</taxon>
        <taxon>Oceanospirillales</taxon>
        <taxon>Oceanospirillaceae</taxon>
        <taxon>Oceanobacter</taxon>
    </lineage>
</organism>
<protein>
    <recommendedName>
        <fullName evidence="10">UDP-2,3-diacylglucosamine hydrolase</fullName>
        <ecNumber evidence="10">3.6.1.54</ecNumber>
    </recommendedName>
    <alternativeName>
        <fullName evidence="10">UDP-2,3-diacylglucosamine diphosphatase</fullName>
    </alternativeName>
</protein>
<evidence type="ECO:0000256" key="6">
    <source>
        <dbReference type="ARBA" id="ARBA00022801"/>
    </source>
</evidence>
<keyword evidence="2 10" id="KW-0444">Lipid biosynthesis</keyword>
<keyword evidence="7 10" id="KW-0443">Lipid metabolism</keyword>
<dbReference type="RefSeq" id="WP_416205775.1">
    <property type="nucleotide sequence ID" value="NZ_JBBKTX010000009.1"/>
</dbReference>
<keyword evidence="3 10" id="KW-0997">Cell inner membrane</keyword>
<comment type="pathway">
    <text evidence="10">Glycolipid biosynthesis; lipid IV(A) biosynthesis; lipid IV(A) from (3R)-3-hydroxytetradecanoyl-[acyl-carrier-protein] and UDP-N-acetyl-alpha-D-glucosamine: step 4/6.</text>
</comment>
<feature type="binding site" evidence="10">
    <location>
        <position position="10"/>
    </location>
    <ligand>
        <name>Mn(2+)</name>
        <dbReference type="ChEBI" id="CHEBI:29035"/>
        <label>1</label>
    </ligand>
</feature>
<name>A0ABW8NHV6_9GAMM</name>
<comment type="caution">
    <text evidence="12">The sequence shown here is derived from an EMBL/GenBank/DDBJ whole genome shotgun (WGS) entry which is preliminary data.</text>
</comment>
<comment type="similarity">
    <text evidence="10">Belongs to the LpxH family.</text>
</comment>
<evidence type="ECO:0000256" key="5">
    <source>
        <dbReference type="ARBA" id="ARBA00022723"/>
    </source>
</evidence>
<feature type="binding site" evidence="10">
    <location>
        <position position="78"/>
    </location>
    <ligand>
        <name>Mn(2+)</name>
        <dbReference type="ChEBI" id="CHEBI:29035"/>
        <label>2</label>
    </ligand>
</feature>
<dbReference type="InterPro" id="IPR004843">
    <property type="entry name" value="Calcineurin-like_PHP"/>
</dbReference>
<feature type="binding site" evidence="10">
    <location>
        <position position="196"/>
    </location>
    <ligand>
        <name>Mn(2+)</name>
        <dbReference type="ChEBI" id="CHEBI:29035"/>
        <label>1</label>
    </ligand>
</feature>
<feature type="binding site" evidence="10">
    <location>
        <position position="40"/>
    </location>
    <ligand>
        <name>Mn(2+)</name>
        <dbReference type="ChEBI" id="CHEBI:29035"/>
        <label>1</label>
    </ligand>
</feature>
<dbReference type="EC" id="3.6.1.54" evidence="10"/>
<dbReference type="Proteomes" id="UP001620597">
    <property type="component" value="Unassembled WGS sequence"/>
</dbReference>
<accession>A0ABW8NHV6</accession>
<evidence type="ECO:0000256" key="9">
    <source>
        <dbReference type="ARBA" id="ARBA00023211"/>
    </source>
</evidence>
<feature type="binding site" evidence="10">
    <location>
        <begin position="78"/>
        <end position="79"/>
    </location>
    <ligand>
        <name>substrate</name>
    </ligand>
</feature>
<comment type="function">
    <text evidence="10">Hydrolyzes the pyrophosphate bond of UDP-2,3-diacylglucosamine to yield 2,3-diacylglucosamine 1-phosphate (lipid X) and UMP by catalyzing the attack of water at the alpha-P atom. Involved in the biosynthesis of lipid A, a phosphorylated glycolipid that anchors the lipopolysaccharide to the outer membrane of the cell.</text>
</comment>
<keyword evidence="8 10" id="KW-0472">Membrane</keyword>
<keyword evidence="9 10" id="KW-0464">Manganese</keyword>
<evidence type="ECO:0000256" key="7">
    <source>
        <dbReference type="ARBA" id="ARBA00023098"/>
    </source>
</evidence>